<dbReference type="Proteomes" id="UP000327497">
    <property type="component" value="Segment"/>
</dbReference>
<evidence type="ECO:0000256" key="1">
    <source>
        <dbReference type="SAM" id="MobiDB-lite"/>
    </source>
</evidence>
<sequence length="58" mass="5924">MASKPSIPETPVAATRPERVVDVAPEDVKLGGTDPKAGAEGGKRQLTRPKSASAGLQV</sequence>
<organism evidence="2 3">
    <name type="scientific">Aeromonas phage MJG</name>
    <dbReference type="NCBI Taxonomy" id="2510451"/>
    <lineage>
        <taxon>Viruses</taxon>
        <taxon>Duplodnaviria</taxon>
        <taxon>Heunggongvirae</taxon>
        <taxon>Uroviricota</taxon>
        <taxon>Caudoviricetes</taxon>
        <taxon>Autographivirales</taxon>
        <taxon>Autosignataviridae</taxon>
        <taxon>Colwellvirinae</taxon>
        <taxon>Daolivirus</taxon>
        <taxon>Daolivirus MJG</taxon>
    </lineage>
</organism>
<protein>
    <submittedName>
        <fullName evidence="2">Uncharacterized protein</fullName>
    </submittedName>
</protein>
<evidence type="ECO:0000313" key="3">
    <source>
        <dbReference type="Proteomes" id="UP000327497"/>
    </source>
</evidence>
<keyword evidence="3" id="KW-1185">Reference proteome</keyword>
<feature type="compositionally biased region" description="Polar residues" evidence="1">
    <location>
        <begin position="48"/>
        <end position="58"/>
    </location>
</feature>
<name>A0A5J6A262_9CAUD</name>
<evidence type="ECO:0000313" key="2">
    <source>
        <dbReference type="EMBL" id="QBJ01045.1"/>
    </source>
</evidence>
<accession>A0A5J6A262</accession>
<dbReference type="EMBL" id="MK455769">
    <property type="protein sequence ID" value="QBJ01045.1"/>
    <property type="molecule type" value="Genomic_DNA"/>
</dbReference>
<reference evidence="2 3" key="1">
    <citation type="journal article" date="2019" name="Virus Res.">
        <title>Genomic characterization of a novel virulent phage infecting the Aeromonas hydrophila isolated from rainbow trout (Oncorhynchus mykiss).</title>
        <authorList>
            <person name="Cao Y."/>
            <person name="Li S."/>
            <person name="Wang D."/>
            <person name="Zhao J."/>
            <person name="Xu L."/>
            <person name="Liu H."/>
            <person name="Lu T."/>
            <person name="Mou Z."/>
        </authorList>
    </citation>
    <scope>NUCLEOTIDE SEQUENCE [LARGE SCALE GENOMIC DNA]</scope>
</reference>
<proteinExistence type="predicted"/>
<feature type="compositionally biased region" description="Basic and acidic residues" evidence="1">
    <location>
        <begin position="16"/>
        <end position="29"/>
    </location>
</feature>
<feature type="region of interest" description="Disordered" evidence="1">
    <location>
        <begin position="1"/>
        <end position="58"/>
    </location>
</feature>